<keyword evidence="2" id="KW-1185">Reference proteome</keyword>
<dbReference type="AlphaFoldDB" id="A0A9P5CM59"/>
<organism evidence="1 2">
    <name type="scientific">Cryphonectria parasitica (strain ATCC 38755 / EP155)</name>
    <dbReference type="NCBI Taxonomy" id="660469"/>
    <lineage>
        <taxon>Eukaryota</taxon>
        <taxon>Fungi</taxon>
        <taxon>Dikarya</taxon>
        <taxon>Ascomycota</taxon>
        <taxon>Pezizomycotina</taxon>
        <taxon>Sordariomycetes</taxon>
        <taxon>Sordariomycetidae</taxon>
        <taxon>Diaporthales</taxon>
        <taxon>Cryphonectriaceae</taxon>
        <taxon>Cryphonectria-Endothia species complex</taxon>
        <taxon>Cryphonectria</taxon>
    </lineage>
</organism>
<evidence type="ECO:0000313" key="1">
    <source>
        <dbReference type="EMBL" id="KAF3763788.1"/>
    </source>
</evidence>
<sequence>MDSLVFSEHVVHAVSNLKDLDWDLGDPEPRDWLGFQLARDHGFTRPKNHRPEWPAKGPRSLFMLALETAAKNIQNIDDYWLESIAKPEWIKMMWRYLRPEDGDLSRELSLAAWKKFNKFLPDDPEWGTQLAFNYKQIRVPTAADFAIYTKPLTSTASFDFVAHLRISGLCPIKPQNLILLAGLKNLGVLEVIEQFDAAASFPGAVSDRVVRI</sequence>
<reference evidence="1" key="1">
    <citation type="journal article" date="2020" name="Phytopathology">
        <title>Genome sequence of the chestnut blight fungus Cryphonectria parasitica EP155: A fundamental resource for an archetypical invasive plant pathogen.</title>
        <authorList>
            <person name="Crouch J.A."/>
            <person name="Dawe A."/>
            <person name="Aerts A."/>
            <person name="Barry K."/>
            <person name="Churchill A.C.L."/>
            <person name="Grimwood J."/>
            <person name="Hillman B."/>
            <person name="Milgroom M.G."/>
            <person name="Pangilinan J."/>
            <person name="Smith M."/>
            <person name="Salamov A."/>
            <person name="Schmutz J."/>
            <person name="Yadav J."/>
            <person name="Grigoriev I.V."/>
            <person name="Nuss D."/>
        </authorList>
    </citation>
    <scope>NUCLEOTIDE SEQUENCE</scope>
    <source>
        <strain evidence="1">EP155</strain>
    </source>
</reference>
<dbReference type="RefSeq" id="XP_040774749.1">
    <property type="nucleotide sequence ID" value="XM_040925787.1"/>
</dbReference>
<dbReference type="GeneID" id="63842916"/>
<dbReference type="EMBL" id="MU032349">
    <property type="protein sequence ID" value="KAF3763788.1"/>
    <property type="molecule type" value="Genomic_DNA"/>
</dbReference>
<comment type="caution">
    <text evidence="1">The sequence shown here is derived from an EMBL/GenBank/DDBJ whole genome shotgun (WGS) entry which is preliminary data.</text>
</comment>
<protein>
    <submittedName>
        <fullName evidence="1">Uncharacterized protein</fullName>
    </submittedName>
</protein>
<accession>A0A9P5CM59</accession>
<gene>
    <name evidence="1" type="ORF">M406DRAFT_75026</name>
</gene>
<dbReference type="Proteomes" id="UP000803844">
    <property type="component" value="Unassembled WGS sequence"/>
</dbReference>
<dbReference type="OrthoDB" id="5273928at2759"/>
<name>A0A9P5CM59_CRYP1</name>
<proteinExistence type="predicted"/>
<evidence type="ECO:0000313" key="2">
    <source>
        <dbReference type="Proteomes" id="UP000803844"/>
    </source>
</evidence>